<sequence>MNDDTHDPHDEQDPMARLRAADPATGVEPRAGFAEQTIAKATAGTAVPVADLGSERAKRRPRWLPIAAVAASMLVLGGGAGYAVAALGGSDGTTLAGAPPISLSNGQSGTQNGAQGQAGAGQPEMAQDKAMAGSSAYDSMPWGWGRNHFTSSGLSTEAGSAAGYAFDPGAAANAETIGALAAALGVEGEPVLQDGSWIVGPQDGSAPSLWVTLDGALSFWYNDPSISPWNCPADGGECTPTGALPSEQAAIDALRSILAATGHDTDAFAYDSETWEGAVTRTANAWPIVDGQRIDQGWSIELAEQGTVSVSGALAPIIGLGEYPIVSADEAFGRLSDPRFGAQRSGDVIALRTDDTTGGETWVPPTAPPATPGEGAAVSWPVANVHIVEARLGLASQWQSDGSVLIVPAYEFTDADGGTWSVIAVAEDSLDFGTE</sequence>
<name>A0ABY4AR79_9MICO</name>
<dbReference type="EMBL" id="CP094533">
    <property type="protein sequence ID" value="UOE24937.1"/>
    <property type="molecule type" value="Genomic_DNA"/>
</dbReference>
<protein>
    <submittedName>
        <fullName evidence="3">Uncharacterized protein</fullName>
    </submittedName>
</protein>
<feature type="region of interest" description="Disordered" evidence="1">
    <location>
        <begin position="98"/>
        <end position="130"/>
    </location>
</feature>
<dbReference type="Proteomes" id="UP000831304">
    <property type="component" value="Chromosome"/>
</dbReference>
<evidence type="ECO:0000256" key="2">
    <source>
        <dbReference type="SAM" id="Phobius"/>
    </source>
</evidence>
<evidence type="ECO:0000256" key="1">
    <source>
        <dbReference type="SAM" id="MobiDB-lite"/>
    </source>
</evidence>
<organism evidence="3 4">
    <name type="scientific">Agromyces soli</name>
    <dbReference type="NCBI Taxonomy" id="659012"/>
    <lineage>
        <taxon>Bacteria</taxon>
        <taxon>Bacillati</taxon>
        <taxon>Actinomycetota</taxon>
        <taxon>Actinomycetes</taxon>
        <taxon>Micrococcales</taxon>
        <taxon>Microbacteriaceae</taxon>
        <taxon>Agromyces</taxon>
    </lineage>
</organism>
<keyword evidence="4" id="KW-1185">Reference proteome</keyword>
<accession>A0ABY4AR79</accession>
<reference evidence="3 4" key="1">
    <citation type="submission" date="2022-03" db="EMBL/GenBank/DDBJ databases">
        <title>Agromyces sp. isolated from the gut of P. brevitarsis seulensis larvae.</title>
        <authorList>
            <person name="Won M."/>
            <person name="Kwon S.-W."/>
        </authorList>
    </citation>
    <scope>NUCLEOTIDE SEQUENCE [LARGE SCALE GENOMIC DNA]</scope>
    <source>
        <strain evidence="3 4">KACC 16215</strain>
    </source>
</reference>
<evidence type="ECO:0000313" key="4">
    <source>
        <dbReference type="Proteomes" id="UP000831304"/>
    </source>
</evidence>
<feature type="compositionally biased region" description="Low complexity" evidence="1">
    <location>
        <begin position="106"/>
        <end position="125"/>
    </location>
</feature>
<gene>
    <name evidence="3" type="ORF">MTP13_11265</name>
</gene>
<keyword evidence="2" id="KW-0812">Transmembrane</keyword>
<proteinExistence type="predicted"/>
<dbReference type="RefSeq" id="WP_243567852.1">
    <property type="nucleotide sequence ID" value="NZ_BAAARD010000008.1"/>
</dbReference>
<keyword evidence="2" id="KW-1133">Transmembrane helix</keyword>
<keyword evidence="2" id="KW-0472">Membrane</keyword>
<evidence type="ECO:0000313" key="3">
    <source>
        <dbReference type="EMBL" id="UOE24937.1"/>
    </source>
</evidence>
<feature type="transmembrane region" description="Helical" evidence="2">
    <location>
        <begin position="63"/>
        <end position="85"/>
    </location>
</feature>